<sequence length="48" mass="5045">MVEVGVDGDPGLAMIEAVGEPKPGIYPWPIRLARLVPATNQPCTQAAD</sequence>
<protein>
    <submittedName>
        <fullName evidence="1">Uncharacterized protein</fullName>
    </submittedName>
</protein>
<accession>A0ABW7XCV5</accession>
<name>A0ABW7XCV5_9NOCA</name>
<comment type="caution">
    <text evidence="1">The sequence shown here is derived from an EMBL/GenBank/DDBJ whole genome shotgun (WGS) entry which is preliminary data.</text>
</comment>
<proteinExistence type="predicted"/>
<dbReference type="Proteomes" id="UP001611415">
    <property type="component" value="Unassembled WGS sequence"/>
</dbReference>
<dbReference type="RefSeq" id="WP_397096428.1">
    <property type="nucleotide sequence ID" value="NZ_JBIRYO010000058.1"/>
</dbReference>
<evidence type="ECO:0000313" key="1">
    <source>
        <dbReference type="EMBL" id="MFI2478768.1"/>
    </source>
</evidence>
<keyword evidence="2" id="KW-1185">Reference proteome</keyword>
<reference evidence="1 2" key="1">
    <citation type="submission" date="2024-10" db="EMBL/GenBank/DDBJ databases">
        <title>The Natural Products Discovery Center: Release of the First 8490 Sequenced Strains for Exploring Actinobacteria Biosynthetic Diversity.</title>
        <authorList>
            <person name="Kalkreuter E."/>
            <person name="Kautsar S.A."/>
            <person name="Yang D."/>
            <person name="Bader C.D."/>
            <person name="Teijaro C.N."/>
            <person name="Fluegel L."/>
            <person name="Davis C.M."/>
            <person name="Simpson J.R."/>
            <person name="Lauterbach L."/>
            <person name="Steele A.D."/>
            <person name="Gui C."/>
            <person name="Meng S."/>
            <person name="Li G."/>
            <person name="Viehrig K."/>
            <person name="Ye F."/>
            <person name="Su P."/>
            <person name="Kiefer A.F."/>
            <person name="Nichols A."/>
            <person name="Cepeda A.J."/>
            <person name="Yan W."/>
            <person name="Fan B."/>
            <person name="Jiang Y."/>
            <person name="Adhikari A."/>
            <person name="Zheng C.-J."/>
            <person name="Schuster L."/>
            <person name="Cowan T.M."/>
            <person name="Smanski M.J."/>
            <person name="Chevrette M.G."/>
            <person name="De Carvalho L.P.S."/>
            <person name="Shen B."/>
        </authorList>
    </citation>
    <scope>NUCLEOTIDE SEQUENCE [LARGE SCALE GENOMIC DNA]</scope>
    <source>
        <strain evidence="1 2">NPDC019275</strain>
    </source>
</reference>
<dbReference type="EMBL" id="JBIRYO010000058">
    <property type="protein sequence ID" value="MFI2478768.1"/>
    <property type="molecule type" value="Genomic_DNA"/>
</dbReference>
<organism evidence="1 2">
    <name type="scientific">Nocardia xishanensis</name>
    <dbReference type="NCBI Taxonomy" id="238964"/>
    <lineage>
        <taxon>Bacteria</taxon>
        <taxon>Bacillati</taxon>
        <taxon>Actinomycetota</taxon>
        <taxon>Actinomycetes</taxon>
        <taxon>Mycobacteriales</taxon>
        <taxon>Nocardiaceae</taxon>
        <taxon>Nocardia</taxon>
    </lineage>
</organism>
<gene>
    <name evidence="1" type="ORF">ACH49W_36010</name>
</gene>
<evidence type="ECO:0000313" key="2">
    <source>
        <dbReference type="Proteomes" id="UP001611415"/>
    </source>
</evidence>